<feature type="non-terminal residue" evidence="1">
    <location>
        <position position="1"/>
    </location>
</feature>
<organism evidence="1 2">
    <name type="scientific">Lyngbya confervoides BDU141951</name>
    <dbReference type="NCBI Taxonomy" id="1574623"/>
    <lineage>
        <taxon>Bacteria</taxon>
        <taxon>Bacillati</taxon>
        <taxon>Cyanobacteriota</taxon>
        <taxon>Cyanophyceae</taxon>
        <taxon>Oscillatoriophycideae</taxon>
        <taxon>Oscillatoriales</taxon>
        <taxon>Microcoleaceae</taxon>
        <taxon>Lyngbya</taxon>
    </lineage>
</organism>
<dbReference type="EMBL" id="JTHE03000110">
    <property type="protein sequence ID" value="MCM1985088.1"/>
    <property type="molecule type" value="Genomic_DNA"/>
</dbReference>
<name>A0ABD4T9G9_9CYAN</name>
<dbReference type="Proteomes" id="UP000031561">
    <property type="component" value="Unassembled WGS sequence"/>
</dbReference>
<protein>
    <submittedName>
        <fullName evidence="1">Uncharacterized protein</fullName>
    </submittedName>
</protein>
<comment type="caution">
    <text evidence="1">The sequence shown here is derived from an EMBL/GenBank/DDBJ whole genome shotgun (WGS) entry which is preliminary data.</text>
</comment>
<proteinExistence type="predicted"/>
<keyword evidence="2" id="KW-1185">Reference proteome</keyword>
<evidence type="ECO:0000313" key="2">
    <source>
        <dbReference type="Proteomes" id="UP000031561"/>
    </source>
</evidence>
<dbReference type="RefSeq" id="WP_236096230.1">
    <property type="nucleotide sequence ID" value="NZ_JTHE03000110.1"/>
</dbReference>
<accession>A0ABD4T9G9</accession>
<reference evidence="1 2" key="1">
    <citation type="journal article" date="2015" name="Genome Announc.">
        <title>Draft Genome Sequence of Filamentous Marine Cyanobacterium Lyngbya confervoides Strain BDU141951.</title>
        <authorList>
            <person name="Chandrababunaidu M.M."/>
            <person name="Sen D."/>
            <person name="Tripathy S."/>
        </authorList>
    </citation>
    <scope>NUCLEOTIDE SEQUENCE [LARGE SCALE GENOMIC DNA]</scope>
    <source>
        <strain evidence="1 2">BDU141951</strain>
    </source>
</reference>
<evidence type="ECO:0000313" key="1">
    <source>
        <dbReference type="EMBL" id="MCM1985088.1"/>
    </source>
</evidence>
<gene>
    <name evidence="1" type="ORF">QQ91_0019905</name>
</gene>
<dbReference type="AlphaFoldDB" id="A0ABD4T9G9"/>
<sequence>NSGQKSINMASALQKYNIKSWSHPSLPGLEYIGFSQFDHQNQGVHKRCHLFLERSHRLSSVRYPLLSKKIVIVPGIFREN</sequence>